<dbReference type="CDD" id="cd11492">
    <property type="entry name" value="SLC5sbd_NIS-SMVT"/>
    <property type="match status" value="1"/>
</dbReference>
<evidence type="ECO:0000256" key="7">
    <source>
        <dbReference type="ARBA" id="ARBA00023053"/>
    </source>
</evidence>
<dbReference type="GO" id="GO:0005886">
    <property type="term" value="C:plasma membrane"/>
    <property type="evidence" value="ECO:0007669"/>
    <property type="project" value="UniProtKB-SubCell"/>
</dbReference>
<gene>
    <name evidence="13" type="ORF">HERILL_LOCUS14798</name>
</gene>
<evidence type="ECO:0000313" key="14">
    <source>
        <dbReference type="Proteomes" id="UP000594454"/>
    </source>
</evidence>
<feature type="transmembrane region" description="Helical" evidence="12">
    <location>
        <begin position="445"/>
        <end position="469"/>
    </location>
</feature>
<dbReference type="GO" id="GO:0006814">
    <property type="term" value="P:sodium ion transport"/>
    <property type="evidence" value="ECO:0007669"/>
    <property type="project" value="UniProtKB-KW"/>
</dbReference>
<feature type="transmembrane region" description="Helical" evidence="12">
    <location>
        <begin position="90"/>
        <end position="110"/>
    </location>
</feature>
<evidence type="ECO:0000256" key="5">
    <source>
        <dbReference type="ARBA" id="ARBA00022692"/>
    </source>
</evidence>
<organism evidence="13 14">
    <name type="scientific">Hermetia illucens</name>
    <name type="common">Black soldier fly</name>
    <dbReference type="NCBI Taxonomy" id="343691"/>
    <lineage>
        <taxon>Eukaryota</taxon>
        <taxon>Metazoa</taxon>
        <taxon>Ecdysozoa</taxon>
        <taxon>Arthropoda</taxon>
        <taxon>Hexapoda</taxon>
        <taxon>Insecta</taxon>
        <taxon>Pterygota</taxon>
        <taxon>Neoptera</taxon>
        <taxon>Endopterygota</taxon>
        <taxon>Diptera</taxon>
        <taxon>Brachycera</taxon>
        <taxon>Stratiomyomorpha</taxon>
        <taxon>Stratiomyidae</taxon>
        <taxon>Hermetiinae</taxon>
        <taxon>Hermetia</taxon>
    </lineage>
</organism>
<feature type="transmembrane region" description="Helical" evidence="12">
    <location>
        <begin position="59"/>
        <end position="78"/>
    </location>
</feature>
<dbReference type="PANTHER" id="PTHR42985:SF38">
    <property type="entry name" value="FI02016P"/>
    <property type="match status" value="1"/>
</dbReference>
<feature type="transmembrane region" description="Helical" evidence="12">
    <location>
        <begin position="517"/>
        <end position="539"/>
    </location>
</feature>
<dbReference type="PANTHER" id="PTHR42985">
    <property type="entry name" value="SODIUM-COUPLED MONOCARBOXYLATE TRANSPORTER"/>
    <property type="match status" value="1"/>
</dbReference>
<feature type="transmembrane region" description="Helical" evidence="12">
    <location>
        <begin position="420"/>
        <end position="439"/>
    </location>
</feature>
<keyword evidence="7" id="KW-0915">Sodium</keyword>
<keyword evidence="8" id="KW-0406">Ion transport</keyword>
<dbReference type="OMA" id="SIMFAIM"/>
<evidence type="ECO:0000256" key="10">
    <source>
        <dbReference type="ARBA" id="ARBA00023201"/>
    </source>
</evidence>
<evidence type="ECO:0000256" key="3">
    <source>
        <dbReference type="ARBA" id="ARBA00022448"/>
    </source>
</evidence>
<evidence type="ECO:0000256" key="6">
    <source>
        <dbReference type="ARBA" id="ARBA00022989"/>
    </source>
</evidence>
<comment type="similarity">
    <text evidence="2 11">Belongs to the sodium:solute symporter (SSF) (TC 2.A.21) family.</text>
</comment>
<evidence type="ECO:0000256" key="1">
    <source>
        <dbReference type="ARBA" id="ARBA00004651"/>
    </source>
</evidence>
<dbReference type="Gene3D" id="1.20.1730.10">
    <property type="entry name" value="Sodium/glucose cotransporter"/>
    <property type="match status" value="1"/>
</dbReference>
<feature type="transmembrane region" description="Helical" evidence="12">
    <location>
        <begin position="131"/>
        <end position="158"/>
    </location>
</feature>
<reference evidence="13 14" key="1">
    <citation type="submission" date="2020-11" db="EMBL/GenBank/DDBJ databases">
        <authorList>
            <person name="Wallbank WR R."/>
            <person name="Pardo Diaz C."/>
            <person name="Kozak K."/>
            <person name="Martin S."/>
            <person name="Jiggins C."/>
            <person name="Moest M."/>
            <person name="Warren A I."/>
            <person name="Generalovic N T."/>
            <person name="Byers J.R.P. K."/>
            <person name="Montejo-Kovacevich G."/>
            <person name="Yen C E."/>
        </authorList>
    </citation>
    <scope>NUCLEOTIDE SEQUENCE [LARGE SCALE GENOMIC DNA]</scope>
</reference>
<evidence type="ECO:0000256" key="4">
    <source>
        <dbReference type="ARBA" id="ARBA00022475"/>
    </source>
</evidence>
<dbReference type="FunCoup" id="A0A7R8V438">
    <property type="interactions" value="13"/>
</dbReference>
<keyword evidence="10" id="KW-0739">Sodium transport</keyword>
<evidence type="ECO:0000256" key="2">
    <source>
        <dbReference type="ARBA" id="ARBA00006434"/>
    </source>
</evidence>
<feature type="transmembrane region" description="Helical" evidence="12">
    <location>
        <begin position="164"/>
        <end position="183"/>
    </location>
</feature>
<keyword evidence="3" id="KW-0813">Transport</keyword>
<feature type="transmembrane region" description="Helical" evidence="12">
    <location>
        <begin position="388"/>
        <end position="408"/>
    </location>
</feature>
<keyword evidence="9 12" id="KW-0472">Membrane</keyword>
<keyword evidence="6 12" id="KW-1133">Transmembrane helix</keyword>
<evidence type="ECO:0000256" key="8">
    <source>
        <dbReference type="ARBA" id="ARBA00023065"/>
    </source>
</evidence>
<proteinExistence type="inferred from homology"/>
<name>A0A7R8V438_HERIL</name>
<dbReference type="Proteomes" id="UP000594454">
    <property type="component" value="Chromosome 6"/>
</dbReference>
<evidence type="ECO:0000256" key="11">
    <source>
        <dbReference type="RuleBase" id="RU362091"/>
    </source>
</evidence>
<dbReference type="EMBL" id="LR899014">
    <property type="protein sequence ID" value="CAD7092438.1"/>
    <property type="molecule type" value="Genomic_DNA"/>
</dbReference>
<sequence>MSDNIQDVISHLQRFSWPDYLVFVSMLLLCIFIGIYFGFMQKTISESDYLMGGRNMMVFPIALSLVASFISGITLLGLPTEVYSYGIQYVYVSGGVILMGFVMGLVYLPVFHDLCITSTYEYLENRFDRRLRMFGSIMFVIMNVGYLPIVIYVPALAFNQVTGMNIHVITPIVCIVCVFYTCVGGLKAVVWTDVVQTFSMFGALVLVAIKGSINLGGPRVVFEDAWNTDRIEGPEFDINPTIRHTIWSQVIGGFFYWLQTNAVSQNMIQRYLALPTLRAGRQALWIFVLGVIVLMFLCSYNGLLIYATYKHCDPLTTKLAKARDQLLPLFVMDILKDLPGLSGLFIAGVFSAALSSLSTCLNSMSAVVLEDFFKPFTKKPLSTRAVDWIMRTVVVGVGVLCVALVYVVEKMGTVLQLTMSLEAITNGPLLGIFSIGILLPWINGNAALCGGVVGVFVMSWISLHAQWAIASGSLKFEHKLTSIDQCDYQFENPLIAASNTTSSETHESAFGLYRISYMWYTFVGAFVTVAVASLCTWIWGGNDPASVDPKLLTPYIRNKFHRTEKSKDCQLNRAPVQENESAL</sequence>
<dbReference type="PROSITE" id="PS50283">
    <property type="entry name" value="NA_SOLUT_SYMP_3"/>
    <property type="match status" value="1"/>
</dbReference>
<dbReference type="AlphaFoldDB" id="A0A7R8V438"/>
<dbReference type="InParanoid" id="A0A7R8V438"/>
<accession>A0A7R8V438</accession>
<evidence type="ECO:0000256" key="9">
    <source>
        <dbReference type="ARBA" id="ARBA00023136"/>
    </source>
</evidence>
<dbReference type="NCBIfam" id="TIGR00813">
    <property type="entry name" value="sss"/>
    <property type="match status" value="1"/>
</dbReference>
<feature type="transmembrane region" description="Helical" evidence="12">
    <location>
        <begin position="284"/>
        <end position="309"/>
    </location>
</feature>
<dbReference type="InterPro" id="IPR038377">
    <property type="entry name" value="Na/Glc_symporter_sf"/>
</dbReference>
<evidence type="ECO:0008006" key="15">
    <source>
        <dbReference type="Google" id="ProtNLM"/>
    </source>
</evidence>
<comment type="subcellular location">
    <subcellularLocation>
        <location evidence="1">Cell membrane</location>
        <topology evidence="1">Multi-pass membrane protein</topology>
    </subcellularLocation>
</comment>
<dbReference type="GO" id="GO:0015293">
    <property type="term" value="F:symporter activity"/>
    <property type="evidence" value="ECO:0007669"/>
    <property type="project" value="TreeGrafter"/>
</dbReference>
<keyword evidence="4" id="KW-1003">Cell membrane</keyword>
<keyword evidence="14" id="KW-1185">Reference proteome</keyword>
<dbReference type="Pfam" id="PF00474">
    <property type="entry name" value="SSF"/>
    <property type="match status" value="1"/>
</dbReference>
<dbReference type="InterPro" id="IPR051163">
    <property type="entry name" value="Sodium:Solute_Symporter_SSF"/>
</dbReference>
<feature type="transmembrane region" description="Helical" evidence="12">
    <location>
        <begin position="20"/>
        <end position="39"/>
    </location>
</feature>
<evidence type="ECO:0000256" key="12">
    <source>
        <dbReference type="SAM" id="Phobius"/>
    </source>
</evidence>
<feature type="transmembrane region" description="Helical" evidence="12">
    <location>
        <begin position="344"/>
        <end position="368"/>
    </location>
</feature>
<protein>
    <recommendedName>
        <fullName evidence="15">Sodium-coupled monocarboxylate transporter 1</fullName>
    </recommendedName>
</protein>
<dbReference type="InterPro" id="IPR001734">
    <property type="entry name" value="Na/solute_symporter"/>
</dbReference>
<evidence type="ECO:0000313" key="13">
    <source>
        <dbReference type="EMBL" id="CAD7092438.1"/>
    </source>
</evidence>
<dbReference type="OrthoDB" id="6132759at2759"/>
<keyword evidence="5 12" id="KW-0812">Transmembrane</keyword>